<evidence type="ECO:0000256" key="3">
    <source>
        <dbReference type="ARBA" id="ARBA00022692"/>
    </source>
</evidence>
<sequence length="470" mass="49983">MAQPELNTNSALSRVKEINVFALLFAVIAIAVVLTYLIPAGEYARVDVNGRSVVDPQSFTFIESSPVKPLGLVNSVHTGMVEASSIIFFVLIIGGTFGILTATGAIEALIVTLSRKLQNQEKWLIPIMMFFFAMGGTLMGMAEETIPYIAIMIPLAIALGFDALTGAAIVLVGASVGFTSAIMNPFTVGVAQGIAELPTFSGAGYRIGVFVVMYAVSVGFVYRYAMKVKKERGYGFFGNYEGKSSADLLRSEVVLTTAHKWILTCFLINFVVLAFGVIEYGWYITEIAGLFLLLGIIIGLIGRLSANTVVDSFLKGAAGLISGALVIGVARAIVVVLNDGHILDTMLYYAATAINQVPPAFSAFGMLVLQSLVNFIVPSGSGQAALTMPIVTPLADLVGVTRQTAVLAFQFGDGISNILTPTSGYFMAGLAVAGIPWIRWVKWIWPLILTQYGIGAVAVIIAQLIGYGPF</sequence>
<evidence type="ECO:0000256" key="5">
    <source>
        <dbReference type="ARBA" id="ARBA00023136"/>
    </source>
</evidence>
<keyword evidence="8" id="KW-1185">Reference proteome</keyword>
<evidence type="ECO:0000256" key="4">
    <source>
        <dbReference type="ARBA" id="ARBA00022989"/>
    </source>
</evidence>
<protein>
    <submittedName>
        <fullName evidence="7">AbgT family transporter</fullName>
    </submittedName>
</protein>
<feature type="transmembrane region" description="Helical" evidence="6">
    <location>
        <begin position="444"/>
        <end position="467"/>
    </location>
</feature>
<evidence type="ECO:0000256" key="2">
    <source>
        <dbReference type="ARBA" id="ARBA00022475"/>
    </source>
</evidence>
<feature type="transmembrane region" description="Helical" evidence="6">
    <location>
        <begin position="418"/>
        <end position="438"/>
    </location>
</feature>
<name>A0ABY4WII8_9BACL</name>
<feature type="transmembrane region" description="Helical" evidence="6">
    <location>
        <begin position="287"/>
        <end position="306"/>
    </location>
</feature>
<feature type="transmembrane region" description="Helical" evidence="6">
    <location>
        <begin position="86"/>
        <end position="111"/>
    </location>
</feature>
<keyword evidence="3 6" id="KW-0812">Transmembrane</keyword>
<reference evidence="7" key="1">
    <citation type="submission" date="2022-06" db="EMBL/GenBank/DDBJ databases">
        <title>Genome sequencing of Brevibacillus sp. BB3-R1.</title>
        <authorList>
            <person name="Heo J."/>
            <person name="Lee D."/>
            <person name="Won M."/>
            <person name="Han B.-H."/>
            <person name="Hong S.-B."/>
            <person name="Kwon S.-W."/>
        </authorList>
    </citation>
    <scope>NUCLEOTIDE SEQUENCE</scope>
    <source>
        <strain evidence="7">BB3-R1</strain>
    </source>
</reference>
<keyword evidence="2" id="KW-1003">Cell membrane</keyword>
<gene>
    <name evidence="7" type="ORF">NDK47_06620</name>
</gene>
<feature type="transmembrane region" description="Helical" evidence="6">
    <location>
        <begin position="123"/>
        <end position="142"/>
    </location>
</feature>
<dbReference type="InterPro" id="IPR018385">
    <property type="entry name" value="C4_dicarb_anaerob_car-like"/>
</dbReference>
<keyword evidence="4 6" id="KW-1133">Transmembrane helix</keyword>
<accession>A0ABY4WII8</accession>
<dbReference type="Proteomes" id="UP001056500">
    <property type="component" value="Chromosome"/>
</dbReference>
<evidence type="ECO:0000313" key="8">
    <source>
        <dbReference type="Proteomes" id="UP001056500"/>
    </source>
</evidence>
<feature type="transmembrane region" description="Helical" evidence="6">
    <location>
        <begin position="148"/>
        <end position="171"/>
    </location>
</feature>
<feature type="transmembrane region" description="Helical" evidence="6">
    <location>
        <begin position="178"/>
        <end position="195"/>
    </location>
</feature>
<evidence type="ECO:0000313" key="7">
    <source>
        <dbReference type="EMBL" id="USG66966.1"/>
    </source>
</evidence>
<organism evidence="7 8">
    <name type="scientific">Brevibacillus ruminantium</name>
    <dbReference type="NCBI Taxonomy" id="2950604"/>
    <lineage>
        <taxon>Bacteria</taxon>
        <taxon>Bacillati</taxon>
        <taxon>Bacillota</taxon>
        <taxon>Bacilli</taxon>
        <taxon>Bacillales</taxon>
        <taxon>Paenibacillaceae</taxon>
        <taxon>Brevibacillus</taxon>
    </lineage>
</organism>
<feature type="transmembrane region" description="Helical" evidence="6">
    <location>
        <begin position="261"/>
        <end position="281"/>
    </location>
</feature>
<dbReference type="RefSeq" id="WP_251874070.1">
    <property type="nucleotide sequence ID" value="NZ_CP098755.1"/>
</dbReference>
<evidence type="ECO:0000256" key="1">
    <source>
        <dbReference type="ARBA" id="ARBA00004651"/>
    </source>
</evidence>
<feature type="transmembrane region" description="Helical" evidence="6">
    <location>
        <begin position="318"/>
        <end position="337"/>
    </location>
</feature>
<feature type="transmembrane region" description="Helical" evidence="6">
    <location>
        <begin position="20"/>
        <end position="38"/>
    </location>
</feature>
<dbReference type="PANTHER" id="PTHR43652:SF2">
    <property type="entry name" value="BASIC AMINO ACID ANTIPORTER YFCC-RELATED"/>
    <property type="match status" value="1"/>
</dbReference>
<dbReference type="PANTHER" id="PTHR43652">
    <property type="entry name" value="BASIC AMINO ACID ANTIPORTER YFCC-RELATED"/>
    <property type="match status" value="1"/>
</dbReference>
<dbReference type="Pfam" id="PF03606">
    <property type="entry name" value="DcuC"/>
    <property type="match status" value="1"/>
</dbReference>
<proteinExistence type="predicted"/>
<comment type="subcellular location">
    <subcellularLocation>
        <location evidence="1">Cell membrane</location>
        <topology evidence="1">Multi-pass membrane protein</topology>
    </subcellularLocation>
</comment>
<evidence type="ECO:0000256" key="6">
    <source>
        <dbReference type="SAM" id="Phobius"/>
    </source>
</evidence>
<keyword evidence="5 6" id="KW-0472">Membrane</keyword>
<dbReference type="InterPro" id="IPR051679">
    <property type="entry name" value="DASS-Related_Transporters"/>
</dbReference>
<feature type="transmembrane region" description="Helical" evidence="6">
    <location>
        <begin position="207"/>
        <end position="225"/>
    </location>
</feature>
<dbReference type="EMBL" id="CP098755">
    <property type="protein sequence ID" value="USG66966.1"/>
    <property type="molecule type" value="Genomic_DNA"/>
</dbReference>